<reference evidence="1 2" key="2">
    <citation type="submission" date="2018-11" db="EMBL/GenBank/DDBJ databases">
        <authorList>
            <consortium name="Pathogen Informatics"/>
        </authorList>
    </citation>
    <scope>NUCLEOTIDE SEQUENCE [LARGE SCALE GENOMIC DNA]</scope>
    <source>
        <strain evidence="1 2">Egypt</strain>
    </source>
</reference>
<dbReference type="AlphaFoldDB" id="A0A183B259"/>
<evidence type="ECO:0000313" key="1">
    <source>
        <dbReference type="EMBL" id="VDP90566.1"/>
    </source>
</evidence>
<keyword evidence="2" id="KW-1185">Reference proteome</keyword>
<reference evidence="3" key="1">
    <citation type="submission" date="2016-06" db="UniProtKB">
        <authorList>
            <consortium name="WormBaseParasite"/>
        </authorList>
    </citation>
    <scope>IDENTIFICATION</scope>
</reference>
<gene>
    <name evidence="1" type="ORF">ECPE_LOCUS13294</name>
</gene>
<dbReference type="Proteomes" id="UP000272942">
    <property type="component" value="Unassembled WGS sequence"/>
</dbReference>
<organism evidence="3">
    <name type="scientific">Echinostoma caproni</name>
    <dbReference type="NCBI Taxonomy" id="27848"/>
    <lineage>
        <taxon>Eukaryota</taxon>
        <taxon>Metazoa</taxon>
        <taxon>Spiralia</taxon>
        <taxon>Lophotrochozoa</taxon>
        <taxon>Platyhelminthes</taxon>
        <taxon>Trematoda</taxon>
        <taxon>Digenea</taxon>
        <taxon>Plagiorchiida</taxon>
        <taxon>Echinostomata</taxon>
        <taxon>Echinostomatoidea</taxon>
        <taxon>Echinostomatidae</taxon>
        <taxon>Echinostoma</taxon>
    </lineage>
</organism>
<proteinExistence type="predicted"/>
<name>A0A183B259_9TREM</name>
<dbReference type="EMBL" id="UZAN01054751">
    <property type="protein sequence ID" value="VDP90566.1"/>
    <property type="molecule type" value="Genomic_DNA"/>
</dbReference>
<evidence type="ECO:0000313" key="2">
    <source>
        <dbReference type="Proteomes" id="UP000272942"/>
    </source>
</evidence>
<evidence type="ECO:0000313" key="3">
    <source>
        <dbReference type="WBParaSite" id="ECPE_0001333301-mRNA-1"/>
    </source>
</evidence>
<protein>
    <submittedName>
        <fullName evidence="1 3">Uncharacterized protein</fullName>
    </submittedName>
</protein>
<sequence>MARVESSAQLRPSTTIRLATVLPPNASVWLRVDVSSHPSLALREILPYDQASRMDFAEEALPTAFSWRKCLPTKVRERKADIRDYKRLADQC</sequence>
<accession>A0A183B259</accession>
<dbReference type="WBParaSite" id="ECPE_0001333301-mRNA-1">
    <property type="protein sequence ID" value="ECPE_0001333301-mRNA-1"/>
    <property type="gene ID" value="ECPE_0001333301"/>
</dbReference>